<dbReference type="Gene3D" id="1.10.287.950">
    <property type="entry name" value="Methyl-accepting chemotaxis protein"/>
    <property type="match status" value="1"/>
</dbReference>
<dbReference type="CDD" id="cd06225">
    <property type="entry name" value="HAMP"/>
    <property type="match status" value="1"/>
</dbReference>
<keyword evidence="2" id="KW-1003">Cell membrane</keyword>
<dbReference type="InterPro" id="IPR004089">
    <property type="entry name" value="MCPsignal_dom"/>
</dbReference>
<evidence type="ECO:0000259" key="8">
    <source>
        <dbReference type="PROSITE" id="PS50111"/>
    </source>
</evidence>
<protein>
    <recommendedName>
        <fullName evidence="12">Methyl-accepting chemotaxis protein</fullName>
    </recommendedName>
</protein>
<reference evidence="11" key="1">
    <citation type="journal article" date="2019" name="Int. J. Syst. Evol. Microbiol.">
        <title>The Global Catalogue of Microorganisms (GCM) 10K type strain sequencing project: providing services to taxonomists for standard genome sequencing and annotation.</title>
        <authorList>
            <consortium name="The Broad Institute Genomics Platform"/>
            <consortium name="The Broad Institute Genome Sequencing Center for Infectious Disease"/>
            <person name="Wu L."/>
            <person name="Ma J."/>
        </authorList>
    </citation>
    <scope>NUCLEOTIDE SEQUENCE [LARGE SCALE GENOMIC DNA]</scope>
    <source>
        <strain evidence="11">CGMCC 1.15043</strain>
    </source>
</reference>
<feature type="transmembrane region" description="Helical" evidence="7">
    <location>
        <begin position="196"/>
        <end position="219"/>
    </location>
</feature>
<dbReference type="RefSeq" id="WP_189012535.1">
    <property type="nucleotide sequence ID" value="NZ_BMHE01000012.1"/>
</dbReference>
<keyword evidence="7" id="KW-1133">Transmembrane helix</keyword>
<comment type="subcellular location">
    <subcellularLocation>
        <location evidence="1">Cell membrane</location>
    </subcellularLocation>
</comment>
<evidence type="ECO:0000256" key="3">
    <source>
        <dbReference type="ARBA" id="ARBA00023136"/>
    </source>
</evidence>
<comment type="caution">
    <text evidence="10">The sequence shown here is derived from an EMBL/GenBank/DDBJ whole genome shotgun (WGS) entry which is preliminary data.</text>
</comment>
<evidence type="ECO:0000259" key="9">
    <source>
        <dbReference type="PROSITE" id="PS50885"/>
    </source>
</evidence>
<dbReference type="Pfam" id="PF00015">
    <property type="entry name" value="MCPsignal"/>
    <property type="match status" value="1"/>
</dbReference>
<dbReference type="InterPro" id="IPR003660">
    <property type="entry name" value="HAMP_dom"/>
</dbReference>
<keyword evidence="4 6" id="KW-0807">Transducer</keyword>
<evidence type="ECO:0000256" key="5">
    <source>
        <dbReference type="ARBA" id="ARBA00029447"/>
    </source>
</evidence>
<feature type="domain" description="HAMP" evidence="9">
    <location>
        <begin position="220"/>
        <end position="273"/>
    </location>
</feature>
<evidence type="ECO:0000256" key="1">
    <source>
        <dbReference type="ARBA" id="ARBA00004236"/>
    </source>
</evidence>
<evidence type="ECO:0000256" key="7">
    <source>
        <dbReference type="SAM" id="Phobius"/>
    </source>
</evidence>
<dbReference type="PANTHER" id="PTHR32089:SF112">
    <property type="entry name" value="LYSOZYME-LIKE PROTEIN-RELATED"/>
    <property type="match status" value="1"/>
</dbReference>
<dbReference type="PRINTS" id="PR00260">
    <property type="entry name" value="CHEMTRNSDUCR"/>
</dbReference>
<dbReference type="Gene3D" id="6.10.340.10">
    <property type="match status" value="1"/>
</dbReference>
<evidence type="ECO:0000256" key="4">
    <source>
        <dbReference type="ARBA" id="ARBA00023224"/>
    </source>
</evidence>
<gene>
    <name evidence="10" type="ORF">GCM10008018_28660</name>
</gene>
<dbReference type="SMART" id="SM00304">
    <property type="entry name" value="HAMP"/>
    <property type="match status" value="1"/>
</dbReference>
<name>A0ABQ1EPK2_9BACL</name>
<dbReference type="Pfam" id="PF00672">
    <property type="entry name" value="HAMP"/>
    <property type="match status" value="1"/>
</dbReference>
<evidence type="ECO:0000313" key="10">
    <source>
        <dbReference type="EMBL" id="GFZ81272.1"/>
    </source>
</evidence>
<proteinExistence type="inferred from homology"/>
<dbReference type="InterPro" id="IPR004090">
    <property type="entry name" value="Chemotax_Me-accpt_rcpt"/>
</dbReference>
<dbReference type="PROSITE" id="PS50111">
    <property type="entry name" value="CHEMOTAXIS_TRANSDUC_2"/>
    <property type="match status" value="1"/>
</dbReference>
<organism evidence="10 11">
    <name type="scientific">Paenibacillus marchantiophytorum</name>
    <dbReference type="NCBI Taxonomy" id="1619310"/>
    <lineage>
        <taxon>Bacteria</taxon>
        <taxon>Bacillati</taxon>
        <taxon>Bacillota</taxon>
        <taxon>Bacilli</taxon>
        <taxon>Bacillales</taxon>
        <taxon>Paenibacillaceae</taxon>
        <taxon>Paenibacillus</taxon>
    </lineage>
</organism>
<feature type="transmembrane region" description="Helical" evidence="7">
    <location>
        <begin position="20"/>
        <end position="41"/>
    </location>
</feature>
<sequence length="579" mass="63916">MRVFQVNRLAADMRISHKILTLNVVAVIFLVLLTATSFFFLRDMDHNAEKMYEDDYLPTTWINKAESNVHTMNDRLLEYMLAPDPHYKEVLDNEMSKIRSQTNLQLDDYEKSLGGEPVGELWMSKLKKALLSYEEDQKKVKSLSAAGQDKEAYQYYKTHIKSTMEDISGYIESLQQDRLETSGALNKERISQYNRLIWTLILSSLAAIVVFYFFGRWIASLIVKPLRAMQVLMAEAETGNLSQQATHDLAKDEVGMLHRSFQAMLFSLRAFIGDVQRGAHVLAQQAEQFAGNAEQSKLAAETIAVSTDVLSHSIQKQVAIVTETLTTIQAMKGELAVIHGDSLHMAQLAEEATDSSHAGMESVQTMKERIGLVFNQVSAAGTIVDELRYSCGQISSITGVIAEIAEQTNLLALNAAIEAARAGDSGRGFNIVAGEVRKLSGQTNEAAKQIAILLHEIERKARDVDSVMKQGMKLTEDGVAASSQVNDSLVFMKDAFSGVSRKVEVVGAAITHVATRSDEVVAFMENVTVSAQKGASSSQDSAAANEEQLAMMEEISFSSKSLFDMAEQLQQAVGRFRVE</sequence>
<evidence type="ECO:0000256" key="2">
    <source>
        <dbReference type="ARBA" id="ARBA00022475"/>
    </source>
</evidence>
<dbReference type="SMART" id="SM00283">
    <property type="entry name" value="MA"/>
    <property type="match status" value="1"/>
</dbReference>
<evidence type="ECO:0000256" key="6">
    <source>
        <dbReference type="PROSITE-ProRule" id="PRU00284"/>
    </source>
</evidence>
<accession>A0ABQ1EPK2</accession>
<dbReference type="Proteomes" id="UP000615455">
    <property type="component" value="Unassembled WGS sequence"/>
</dbReference>
<dbReference type="EMBL" id="BMHE01000012">
    <property type="protein sequence ID" value="GFZ81272.1"/>
    <property type="molecule type" value="Genomic_DNA"/>
</dbReference>
<feature type="domain" description="Methyl-accepting transducer" evidence="8">
    <location>
        <begin position="292"/>
        <end position="528"/>
    </location>
</feature>
<comment type="similarity">
    <text evidence="5">Belongs to the methyl-accepting chemotaxis (MCP) protein family.</text>
</comment>
<dbReference type="SUPFAM" id="SSF58104">
    <property type="entry name" value="Methyl-accepting chemotaxis protein (MCP) signaling domain"/>
    <property type="match status" value="1"/>
</dbReference>
<dbReference type="PROSITE" id="PS50885">
    <property type="entry name" value="HAMP"/>
    <property type="match status" value="1"/>
</dbReference>
<keyword evidence="3 7" id="KW-0472">Membrane</keyword>
<dbReference type="PANTHER" id="PTHR32089">
    <property type="entry name" value="METHYL-ACCEPTING CHEMOTAXIS PROTEIN MCPB"/>
    <property type="match status" value="1"/>
</dbReference>
<evidence type="ECO:0000313" key="11">
    <source>
        <dbReference type="Proteomes" id="UP000615455"/>
    </source>
</evidence>
<dbReference type="Pfam" id="PF12729">
    <property type="entry name" value="4HB_MCP_1"/>
    <property type="match status" value="1"/>
</dbReference>
<keyword evidence="11" id="KW-1185">Reference proteome</keyword>
<dbReference type="InterPro" id="IPR024478">
    <property type="entry name" value="HlyB_4HB_MCP"/>
</dbReference>
<keyword evidence="7" id="KW-0812">Transmembrane</keyword>
<evidence type="ECO:0008006" key="12">
    <source>
        <dbReference type="Google" id="ProtNLM"/>
    </source>
</evidence>